<feature type="coiled-coil region" evidence="7">
    <location>
        <begin position="63"/>
        <end position="168"/>
    </location>
</feature>
<evidence type="ECO:0000256" key="3">
    <source>
        <dbReference type="ARBA" id="ARBA00022801"/>
    </source>
</evidence>
<comment type="function">
    <text evidence="5">Endoribonuclease that initiates mRNA decay.</text>
</comment>
<dbReference type="InterPro" id="IPR004088">
    <property type="entry name" value="KH_dom_type_1"/>
</dbReference>
<organism evidence="9 10">
    <name type="scientific">Candidatus Magnetobacterium bavaricum</name>
    <dbReference type="NCBI Taxonomy" id="29290"/>
    <lineage>
        <taxon>Bacteria</taxon>
        <taxon>Pseudomonadati</taxon>
        <taxon>Nitrospirota</taxon>
        <taxon>Thermodesulfovibrionia</taxon>
        <taxon>Thermodesulfovibrionales</taxon>
        <taxon>Candidatus Magnetobacteriaceae</taxon>
        <taxon>Candidatus Magnetobacterium</taxon>
    </lineage>
</organism>
<keyword evidence="5" id="KW-0472">Membrane</keyword>
<dbReference type="SMART" id="SM00471">
    <property type="entry name" value="HDc"/>
    <property type="match status" value="1"/>
</dbReference>
<dbReference type="CDD" id="cd22431">
    <property type="entry name" value="KH-I_RNaseY"/>
    <property type="match status" value="1"/>
</dbReference>
<keyword evidence="5" id="KW-1003">Cell membrane</keyword>
<keyword evidence="10" id="KW-1185">Reference proteome</keyword>
<dbReference type="AlphaFoldDB" id="A0A0F3H0S0"/>
<feature type="domain" description="HD" evidence="8">
    <location>
        <begin position="362"/>
        <end position="455"/>
    </location>
</feature>
<dbReference type="GO" id="GO:0006402">
    <property type="term" value="P:mRNA catabolic process"/>
    <property type="evidence" value="ECO:0007669"/>
    <property type="project" value="UniProtKB-UniRule"/>
</dbReference>
<dbReference type="Pfam" id="PF00013">
    <property type="entry name" value="KH_1"/>
    <property type="match status" value="1"/>
</dbReference>
<dbReference type="Pfam" id="PF01966">
    <property type="entry name" value="HD"/>
    <property type="match status" value="1"/>
</dbReference>
<keyword evidence="4 5" id="KW-0694">RNA-binding</keyword>
<dbReference type="InterPro" id="IPR003607">
    <property type="entry name" value="HD/PDEase_dom"/>
</dbReference>
<evidence type="ECO:0000259" key="8">
    <source>
        <dbReference type="PROSITE" id="PS51831"/>
    </source>
</evidence>
<keyword evidence="5" id="KW-1133">Transmembrane helix</keyword>
<reference evidence="9 10" key="1">
    <citation type="submission" date="2015-02" db="EMBL/GenBank/DDBJ databases">
        <title>Single-cell genomics of uncultivated deep-branching MTB reveals a conserved set of magnetosome genes.</title>
        <authorList>
            <person name="Kolinko S."/>
            <person name="Richter M."/>
            <person name="Glockner F.O."/>
            <person name="Brachmann A."/>
            <person name="Schuler D."/>
        </authorList>
    </citation>
    <scope>NUCLEOTIDE SEQUENCE [LARGE SCALE GENOMIC DNA]</scope>
    <source>
        <strain evidence="9">TM-1</strain>
    </source>
</reference>
<dbReference type="PANTHER" id="PTHR12826">
    <property type="entry name" value="RIBONUCLEASE Y"/>
    <property type="match status" value="1"/>
</dbReference>
<dbReference type="SUPFAM" id="SSF109604">
    <property type="entry name" value="HD-domain/PDEase-like"/>
    <property type="match status" value="1"/>
</dbReference>
<keyword evidence="3 5" id="KW-0378">Hydrolase</keyword>
<dbReference type="GO" id="GO:0016787">
    <property type="term" value="F:hydrolase activity"/>
    <property type="evidence" value="ECO:0007669"/>
    <property type="project" value="UniProtKB-KW"/>
</dbReference>
<dbReference type="InterPro" id="IPR022711">
    <property type="entry name" value="RNase_Y_N"/>
</dbReference>
<dbReference type="InterPro" id="IPR017705">
    <property type="entry name" value="Ribonuclease_Y"/>
</dbReference>
<dbReference type="HAMAP" id="MF_00335">
    <property type="entry name" value="RNase_Y"/>
    <property type="match status" value="1"/>
</dbReference>
<dbReference type="EMBL" id="LACI01000558">
    <property type="protein sequence ID" value="KJU86528.1"/>
    <property type="molecule type" value="Genomic_DNA"/>
</dbReference>
<sequence>MSNILHRETKYKSKVYFFNLRTGGFSDMNVTYVIISILIGGVMSAFFALYFRQLYRKKEIELQDKQADTIRDAEKEAEKIKKEALIEAKDTKYQVKAEVEKEIKEKRQEITHVEKRLRHKEELLDKKLDQFEKRDSELSKREKEFGKKEQSQQEREKEYERLLQIETEKLEKISGITSEEAKSQLLKKVEDEVKLETGRLIKQIEQEAKEESEKRAKHIIGLAIQRYSGEHVCDATVTAVTLPNEEMKGRIIGREGRNIRALEAATGVDFIVDDTPEAVTLSGFDPVRREIARISLERLISDGRIHPARIEEIVEKVRKEVNNAMREEGEKAVFDLGLTAVHPEFIKLLGRLKYRTSYGQNVLQHSKEVAYFAGMMAGELNADVKLAKRSGLLHDIGKALDHEIEGPHHEIGAAFAKKYGEDERVINAMLVHHGDGDPICVESALVTAADALSAARPGVRRESIENYIKRLQKLEEIAMSYTGVDKCYAIQAGREIRIIVKPEDTTDDMSYLISREIAKKIESEMTYPGQIKIMVIREARFVEYAR</sequence>
<keyword evidence="2 5" id="KW-0255">Endonuclease</keyword>
<dbReference type="SMART" id="SM00322">
    <property type="entry name" value="KH"/>
    <property type="match status" value="1"/>
</dbReference>
<evidence type="ECO:0000256" key="6">
    <source>
        <dbReference type="NCBIfam" id="TIGR03319"/>
    </source>
</evidence>
<keyword evidence="5" id="KW-0812">Transmembrane</keyword>
<evidence type="ECO:0000313" key="9">
    <source>
        <dbReference type="EMBL" id="KJU86528.1"/>
    </source>
</evidence>
<feature type="transmembrane region" description="Helical" evidence="5">
    <location>
        <begin position="30"/>
        <end position="51"/>
    </location>
</feature>
<dbReference type="GO" id="GO:0004521">
    <property type="term" value="F:RNA endonuclease activity"/>
    <property type="evidence" value="ECO:0007669"/>
    <property type="project" value="UniProtKB-UniRule"/>
</dbReference>
<dbReference type="InterPro" id="IPR006675">
    <property type="entry name" value="HDIG_dom"/>
</dbReference>
<dbReference type="PROSITE" id="PS50084">
    <property type="entry name" value="KH_TYPE_1"/>
    <property type="match status" value="1"/>
</dbReference>
<evidence type="ECO:0000313" key="10">
    <source>
        <dbReference type="Proteomes" id="UP000033423"/>
    </source>
</evidence>
<dbReference type="EC" id="3.1.-.-" evidence="5 6"/>
<name>A0A0F3H0S0_9BACT</name>
<dbReference type="NCBIfam" id="TIGR03319">
    <property type="entry name" value="RNase_Y"/>
    <property type="match status" value="1"/>
</dbReference>
<dbReference type="Gene3D" id="3.30.1370.10">
    <property type="entry name" value="K Homology domain, type 1"/>
    <property type="match status" value="1"/>
</dbReference>
<comment type="caution">
    <text evidence="9">The sequence shown here is derived from an EMBL/GenBank/DDBJ whole genome shotgun (WGS) entry which is preliminary data.</text>
</comment>
<evidence type="ECO:0000256" key="7">
    <source>
        <dbReference type="SAM" id="Coils"/>
    </source>
</evidence>
<gene>
    <name evidence="5" type="primary">rny</name>
    <name evidence="9" type="ORF">MBAV_001277</name>
</gene>
<keyword evidence="1 5" id="KW-0540">Nuclease</keyword>
<accession>A0A0F3H0S0</accession>
<dbReference type="FunFam" id="1.10.3210.10:FF:000003">
    <property type="entry name" value="Ribonuclease Y"/>
    <property type="match status" value="1"/>
</dbReference>
<dbReference type="PATRIC" id="fig|29290.4.peg.1696"/>
<dbReference type="InterPro" id="IPR006674">
    <property type="entry name" value="HD_domain"/>
</dbReference>
<dbReference type="PANTHER" id="PTHR12826:SF15">
    <property type="entry name" value="RIBONUCLEASE Y"/>
    <property type="match status" value="1"/>
</dbReference>
<evidence type="ECO:0000256" key="5">
    <source>
        <dbReference type="HAMAP-Rule" id="MF_00335"/>
    </source>
</evidence>
<dbReference type="Proteomes" id="UP000033423">
    <property type="component" value="Unassembled WGS sequence"/>
</dbReference>
<keyword evidence="7" id="KW-0175">Coiled coil</keyword>
<comment type="subcellular location">
    <subcellularLocation>
        <location evidence="5">Cell membrane</location>
        <topology evidence="5">Single-pass membrane protein</topology>
    </subcellularLocation>
</comment>
<dbReference type="GO" id="GO:0003723">
    <property type="term" value="F:RNA binding"/>
    <property type="evidence" value="ECO:0007669"/>
    <property type="project" value="UniProtKB-UniRule"/>
</dbReference>
<evidence type="ECO:0000256" key="4">
    <source>
        <dbReference type="ARBA" id="ARBA00022884"/>
    </source>
</evidence>
<protein>
    <recommendedName>
        <fullName evidence="5 6">Ribonuclease Y</fullName>
        <shortName evidence="5">RNase Y</shortName>
        <ecNumber evidence="5 6">3.1.-.-</ecNumber>
    </recommendedName>
</protein>
<dbReference type="Pfam" id="PF12072">
    <property type="entry name" value="RNase_Y_N"/>
    <property type="match status" value="1"/>
</dbReference>
<dbReference type="InterPro" id="IPR004087">
    <property type="entry name" value="KH_dom"/>
</dbReference>
<proteinExistence type="inferred from homology"/>
<dbReference type="CDD" id="cd00077">
    <property type="entry name" value="HDc"/>
    <property type="match status" value="1"/>
</dbReference>
<evidence type="ECO:0000256" key="2">
    <source>
        <dbReference type="ARBA" id="ARBA00022759"/>
    </source>
</evidence>
<dbReference type="GO" id="GO:0005886">
    <property type="term" value="C:plasma membrane"/>
    <property type="evidence" value="ECO:0007669"/>
    <property type="project" value="UniProtKB-SubCell"/>
</dbReference>
<evidence type="ECO:0000256" key="1">
    <source>
        <dbReference type="ARBA" id="ARBA00022722"/>
    </source>
</evidence>
<dbReference type="InterPro" id="IPR036612">
    <property type="entry name" value="KH_dom_type_1_sf"/>
</dbReference>
<comment type="similarity">
    <text evidence="5">Belongs to the RNase Y family.</text>
</comment>
<dbReference type="SUPFAM" id="SSF54791">
    <property type="entry name" value="Eukaryotic type KH-domain (KH-domain type I)"/>
    <property type="match status" value="1"/>
</dbReference>
<dbReference type="Gene3D" id="1.10.3210.10">
    <property type="entry name" value="Hypothetical protein af1432"/>
    <property type="match status" value="1"/>
</dbReference>
<dbReference type="NCBIfam" id="TIGR00277">
    <property type="entry name" value="HDIG"/>
    <property type="match status" value="1"/>
</dbReference>
<dbReference type="PROSITE" id="PS51831">
    <property type="entry name" value="HD"/>
    <property type="match status" value="1"/>
</dbReference>